<dbReference type="NCBIfam" id="TIGR03354">
    <property type="entry name" value="VI_FHA"/>
    <property type="match status" value="1"/>
</dbReference>
<dbReference type="SUPFAM" id="SSF49879">
    <property type="entry name" value="SMAD/FHA domain"/>
    <property type="match status" value="1"/>
</dbReference>
<accession>A0A377PDQ6</accession>
<name>A0A377PDQ6_HAFAL</name>
<sequence>MESHMAEEKTQSPTLSLTLQVMNGNELESGRAAKCLFTTDGGDIGNVPECHWPVQDRAGAVAGRACRVILHDGAFCLKSLMPGLMINQAPVAPDAGVVRLRQGDEISLGALTLKAFIHEGKLVSYSEQMAAPETIVSNRDRLADALLTTDGQPAYPGMPRMHQLADTVVNSFSADPLQALQTERLTVAGDPLSGIVPDRSSFTGRDGAIDKSFMDLPSVYPDPQENHDDTTSLADMAQLHLAVTPLLRGLGSSLAVRNSQDADAFLEEAGRTLQAAIKGLLDLQQRRNSLSDKHLRPLEDNPLRLNMDYATALDVMFAEGKSPVHLAAPAAVGESLRNIRHHEDANRAAIVESLRVLLDAFSPQSLMRRFVQYRRSHELRQPLDDAGAWKMYRDYYDELASSRQQGFEMLFNEVYAQIYDRVLREKQREPEA</sequence>
<dbReference type="CDD" id="cd00060">
    <property type="entry name" value="FHA"/>
    <property type="match status" value="1"/>
</dbReference>
<dbReference type="Pfam" id="PF20232">
    <property type="entry name" value="T6SS_FHA_C"/>
    <property type="match status" value="1"/>
</dbReference>
<dbReference type="Proteomes" id="UP000254821">
    <property type="component" value="Unassembled WGS sequence"/>
</dbReference>
<dbReference type="InterPro" id="IPR017735">
    <property type="entry name" value="T6SS_FHA"/>
</dbReference>
<feature type="domain" description="Type VI secretion system FHA" evidence="1">
    <location>
        <begin position="248"/>
        <end position="421"/>
    </location>
</feature>
<evidence type="ECO:0000259" key="1">
    <source>
        <dbReference type="Pfam" id="PF20232"/>
    </source>
</evidence>
<protein>
    <submittedName>
        <fullName evidence="2">Uncharacterized conserved protein, contains FHA domain</fullName>
    </submittedName>
</protein>
<reference evidence="2 3" key="1">
    <citation type="submission" date="2018-06" db="EMBL/GenBank/DDBJ databases">
        <authorList>
            <consortium name="Pathogen Informatics"/>
            <person name="Doyle S."/>
        </authorList>
    </citation>
    <scope>NUCLEOTIDE SEQUENCE [LARGE SCALE GENOMIC DNA]</scope>
    <source>
        <strain evidence="2 3">NCTC8105</strain>
    </source>
</reference>
<dbReference type="InterPro" id="IPR046883">
    <property type="entry name" value="T6SS_FHA_C"/>
</dbReference>
<organism evidence="2 3">
    <name type="scientific">Hafnia alvei</name>
    <dbReference type="NCBI Taxonomy" id="569"/>
    <lineage>
        <taxon>Bacteria</taxon>
        <taxon>Pseudomonadati</taxon>
        <taxon>Pseudomonadota</taxon>
        <taxon>Gammaproteobacteria</taxon>
        <taxon>Enterobacterales</taxon>
        <taxon>Hafniaceae</taxon>
        <taxon>Hafnia</taxon>
    </lineage>
</organism>
<dbReference type="Gene3D" id="2.60.200.20">
    <property type="match status" value="1"/>
</dbReference>
<evidence type="ECO:0000313" key="3">
    <source>
        <dbReference type="Proteomes" id="UP000254821"/>
    </source>
</evidence>
<dbReference type="EMBL" id="UGHP01000001">
    <property type="protein sequence ID" value="STQ78908.1"/>
    <property type="molecule type" value="Genomic_DNA"/>
</dbReference>
<dbReference type="InterPro" id="IPR008984">
    <property type="entry name" value="SMAD_FHA_dom_sf"/>
</dbReference>
<gene>
    <name evidence="2" type="ORF">NCTC8105_00964</name>
</gene>
<evidence type="ECO:0000313" key="2">
    <source>
        <dbReference type="EMBL" id="STQ78908.1"/>
    </source>
</evidence>
<dbReference type="AlphaFoldDB" id="A0A377PDQ6"/>
<proteinExistence type="predicted"/>